<feature type="region of interest" description="Disordered" evidence="1">
    <location>
        <begin position="1"/>
        <end position="190"/>
    </location>
</feature>
<dbReference type="OrthoDB" id="1517790at2759"/>
<evidence type="ECO:0000313" key="3">
    <source>
        <dbReference type="Proteomes" id="UP000001542"/>
    </source>
</evidence>
<feature type="compositionally biased region" description="Acidic residues" evidence="1">
    <location>
        <begin position="469"/>
        <end position="485"/>
    </location>
</feature>
<feature type="compositionally biased region" description="Basic and acidic residues" evidence="1">
    <location>
        <begin position="165"/>
        <end position="183"/>
    </location>
</feature>
<feature type="compositionally biased region" description="Acidic residues" evidence="1">
    <location>
        <begin position="47"/>
        <end position="58"/>
    </location>
</feature>
<feature type="compositionally biased region" description="Basic and acidic residues" evidence="1">
    <location>
        <begin position="458"/>
        <end position="467"/>
    </location>
</feature>
<dbReference type="VEuPathDB" id="TrichDB:TVAGG3_0986620"/>
<evidence type="ECO:0000313" key="2">
    <source>
        <dbReference type="EMBL" id="EAY21606.1"/>
    </source>
</evidence>
<evidence type="ECO:0008006" key="4">
    <source>
        <dbReference type="Google" id="ProtNLM"/>
    </source>
</evidence>
<feature type="compositionally biased region" description="Basic and acidic residues" evidence="1">
    <location>
        <begin position="36"/>
        <end position="46"/>
    </location>
</feature>
<dbReference type="SUPFAM" id="SSF52058">
    <property type="entry name" value="L domain-like"/>
    <property type="match status" value="1"/>
</dbReference>
<dbReference type="AlphaFoldDB" id="A2DDC7"/>
<evidence type="ECO:0000256" key="1">
    <source>
        <dbReference type="SAM" id="MobiDB-lite"/>
    </source>
</evidence>
<sequence>MSEEEIVSENKISNEEDSNQNKQNFSVELEEEEETKENTTEMKLSDDENQQIDEEEEVKENGDENTNQSDEIHEIENDTLDVIADNSDNDLIKTVKPVEKLSSQSNSENTPKDANEEEEIPITKKSNAKPIQENEIENEIENLSELSDSEIPKQQPAKTQKRQTRKSELEFNKTSKLNKEKFKPQLKGPKQLTINSQNEKLVKFPNVKDDGKSIVRVLNLTHNRLVNFENMNQLPHLTSLILDENYIRSFKGACYCKSLQWVSMLKCLISKNGNFKLMTLIAFDNIQEKVDNKGAKHYVGSIISINNSPVTEKLRHNAFKLAPTLRPLLIEGKVISSLNPLRVVNNETDNEDDKIVEPNEELLEATTRLTTLIPSVAEKILTRSKLQSQIREQPRPSIAVICNEVVASEDMSVFVPDAIVRDVAAQLSELRKQYERTEQPNEEEEEKPDNEQSNQHDSVIDNDKNNADTENEEYDEIINEEESGEPSEPKKSDV</sequence>
<feature type="compositionally biased region" description="Basic and acidic residues" evidence="1">
    <location>
        <begin position="90"/>
        <end position="99"/>
    </location>
</feature>
<reference evidence="2" key="2">
    <citation type="journal article" date="2007" name="Science">
        <title>Draft genome sequence of the sexually transmitted pathogen Trichomonas vaginalis.</title>
        <authorList>
            <person name="Carlton J.M."/>
            <person name="Hirt R.P."/>
            <person name="Silva J.C."/>
            <person name="Delcher A.L."/>
            <person name="Schatz M."/>
            <person name="Zhao Q."/>
            <person name="Wortman J.R."/>
            <person name="Bidwell S.L."/>
            <person name="Alsmark U.C.M."/>
            <person name="Besteiro S."/>
            <person name="Sicheritz-Ponten T."/>
            <person name="Noel C.J."/>
            <person name="Dacks J.B."/>
            <person name="Foster P.G."/>
            <person name="Simillion C."/>
            <person name="Van de Peer Y."/>
            <person name="Miranda-Saavedra D."/>
            <person name="Barton G.J."/>
            <person name="Westrop G.D."/>
            <person name="Mueller S."/>
            <person name="Dessi D."/>
            <person name="Fiori P.L."/>
            <person name="Ren Q."/>
            <person name="Paulsen I."/>
            <person name="Zhang H."/>
            <person name="Bastida-Corcuera F.D."/>
            <person name="Simoes-Barbosa A."/>
            <person name="Brown M.T."/>
            <person name="Hayes R.D."/>
            <person name="Mukherjee M."/>
            <person name="Okumura C.Y."/>
            <person name="Schneider R."/>
            <person name="Smith A.J."/>
            <person name="Vanacova S."/>
            <person name="Villalvazo M."/>
            <person name="Haas B.J."/>
            <person name="Pertea M."/>
            <person name="Feldblyum T.V."/>
            <person name="Utterback T.R."/>
            <person name="Shu C.L."/>
            <person name="Osoegawa K."/>
            <person name="de Jong P.J."/>
            <person name="Hrdy I."/>
            <person name="Horvathova L."/>
            <person name="Zubacova Z."/>
            <person name="Dolezal P."/>
            <person name="Malik S.B."/>
            <person name="Logsdon J.M. Jr."/>
            <person name="Henze K."/>
            <person name="Gupta A."/>
            <person name="Wang C.C."/>
            <person name="Dunne R.L."/>
            <person name="Upcroft J.A."/>
            <person name="Upcroft P."/>
            <person name="White O."/>
            <person name="Salzberg S.L."/>
            <person name="Tang P."/>
            <person name="Chiu C.-H."/>
            <person name="Lee Y.-S."/>
            <person name="Embley T.M."/>
            <person name="Coombs G.H."/>
            <person name="Mottram J.C."/>
            <person name="Tachezy J."/>
            <person name="Fraser-Liggett C.M."/>
            <person name="Johnson P.J."/>
        </authorList>
    </citation>
    <scope>NUCLEOTIDE SEQUENCE [LARGE SCALE GENOMIC DNA]</scope>
    <source>
        <strain evidence="2">G3</strain>
    </source>
</reference>
<name>A2DDC7_TRIV3</name>
<dbReference type="KEGG" id="tva:5467156"/>
<dbReference type="RefSeq" id="XP_001582592.1">
    <property type="nucleotide sequence ID" value="XM_001582542.1"/>
</dbReference>
<reference evidence="2" key="1">
    <citation type="submission" date="2006-10" db="EMBL/GenBank/DDBJ databases">
        <authorList>
            <person name="Amadeo P."/>
            <person name="Zhao Q."/>
            <person name="Wortman J."/>
            <person name="Fraser-Liggett C."/>
            <person name="Carlton J."/>
        </authorList>
    </citation>
    <scope>NUCLEOTIDE SEQUENCE</scope>
    <source>
        <strain evidence="2">G3</strain>
    </source>
</reference>
<dbReference type="VEuPathDB" id="TrichDB:TVAG_013710"/>
<dbReference type="EMBL" id="DS113189">
    <property type="protein sequence ID" value="EAY21606.1"/>
    <property type="molecule type" value="Genomic_DNA"/>
</dbReference>
<dbReference type="InterPro" id="IPR032675">
    <property type="entry name" value="LRR_dom_sf"/>
</dbReference>
<proteinExistence type="predicted"/>
<organism evidence="2 3">
    <name type="scientific">Trichomonas vaginalis (strain ATCC PRA-98 / G3)</name>
    <dbReference type="NCBI Taxonomy" id="412133"/>
    <lineage>
        <taxon>Eukaryota</taxon>
        <taxon>Metamonada</taxon>
        <taxon>Parabasalia</taxon>
        <taxon>Trichomonadida</taxon>
        <taxon>Trichomonadidae</taxon>
        <taxon>Trichomonas</taxon>
    </lineage>
</organism>
<gene>
    <name evidence="2" type="ORF">TVAG_013710</name>
</gene>
<dbReference type="Proteomes" id="UP000001542">
    <property type="component" value="Unassembled WGS sequence"/>
</dbReference>
<protein>
    <recommendedName>
        <fullName evidence="4">Leucine Rich Repeat family protein</fullName>
    </recommendedName>
</protein>
<dbReference type="Gene3D" id="3.80.10.10">
    <property type="entry name" value="Ribonuclease Inhibitor"/>
    <property type="match status" value="1"/>
</dbReference>
<accession>A2DDC7</accession>
<dbReference type="InParanoid" id="A2DDC7"/>
<keyword evidence="3" id="KW-1185">Reference proteome</keyword>
<feature type="region of interest" description="Disordered" evidence="1">
    <location>
        <begin position="433"/>
        <end position="494"/>
    </location>
</feature>